<dbReference type="EMBL" id="GANO01000760">
    <property type="protein sequence ID" value="JAB59111.1"/>
    <property type="molecule type" value="mRNA"/>
</dbReference>
<dbReference type="InterPro" id="IPR001680">
    <property type="entry name" value="WD40_rpt"/>
</dbReference>
<evidence type="ECO:0000313" key="5">
    <source>
        <dbReference type="EMBL" id="JAB59111.1"/>
    </source>
</evidence>
<evidence type="ECO:0000256" key="1">
    <source>
        <dbReference type="ARBA" id="ARBA00004123"/>
    </source>
</evidence>
<dbReference type="GO" id="GO:0031080">
    <property type="term" value="C:nuclear pore outer ring"/>
    <property type="evidence" value="ECO:0007669"/>
    <property type="project" value="TreeGrafter"/>
</dbReference>
<dbReference type="SUPFAM" id="SSF50978">
    <property type="entry name" value="WD40 repeat-like"/>
    <property type="match status" value="1"/>
</dbReference>
<dbReference type="InterPro" id="IPR015943">
    <property type="entry name" value="WD40/YVTN_repeat-like_dom_sf"/>
</dbReference>
<proteinExistence type="evidence at transcript level"/>
<sequence>ENIKINNAFISEKISKIRWIPELYSESNCFVTGTWNFSVNNLKLWKLRSEQQIIDDEEVEFTPKCTAEMCFHGDISGLEFVGQDDFAISSDYDLSLIHIDRNLDEDNLVEACRFKAIHKLPCTSVSVHEDGGDVTVATVGEDGTLNVLSVNAQKAKDSFVNIDSCSMTCVSFISNKEILCGNRLGIIKCFDTRVKNTDEKLKAASTLSIASEDDKKSNCVTALTYHPNQKYILLAGSEEGSITVFDLRQPQYPVSYLTAHDFGITELAFHKMQPTKLFSASENGELWQWNQQAGLIGINTLESENINPWLNGERAKNKIQVTSLLTGLKKPISSFDVNRSKVICGCDNEAIYLLENMY</sequence>
<dbReference type="Gene3D" id="2.130.10.10">
    <property type="entry name" value="YVTN repeat-like/Quinoprotein amine dehydrogenase"/>
    <property type="match status" value="1"/>
</dbReference>
<dbReference type="PANTHER" id="PTHR22652:SF0">
    <property type="entry name" value="NUCLEOPORIN NUP43"/>
    <property type="match status" value="1"/>
</dbReference>
<dbReference type="InterPro" id="IPR036322">
    <property type="entry name" value="WD40_repeat_dom_sf"/>
</dbReference>
<evidence type="ECO:0000256" key="2">
    <source>
        <dbReference type="ARBA" id="ARBA00022574"/>
    </source>
</evidence>
<keyword evidence="4" id="KW-0539">Nucleus</keyword>
<keyword evidence="3" id="KW-0677">Repeat</keyword>
<reference evidence="5" key="1">
    <citation type="journal article" date="2014" name="Insect Biochem. Mol. Biol.">
        <title>An insight into the sialome of the frog biting fly, Corethrella appendiculata.</title>
        <authorList>
            <person name="Ribeiro J.M.C."/>
            <person name="Chagas A.C."/>
            <person name="Pham V.M."/>
            <person name="Lounibos L.P."/>
            <person name="Calvo E."/>
        </authorList>
    </citation>
    <scope>NUCLEOTIDE SEQUENCE</scope>
    <source>
        <tissue evidence="5">Salivary glands</tissue>
    </source>
</reference>
<feature type="non-terminal residue" evidence="5">
    <location>
        <position position="1"/>
    </location>
</feature>
<keyword evidence="2" id="KW-0853">WD repeat</keyword>
<accession>U5EXV2</accession>
<name>U5EXV2_9DIPT</name>
<dbReference type="AlphaFoldDB" id="U5EXV2"/>
<dbReference type="SMART" id="SM00320">
    <property type="entry name" value="WD40"/>
    <property type="match status" value="5"/>
</dbReference>
<dbReference type="Pfam" id="PF00400">
    <property type="entry name" value="WD40"/>
    <property type="match status" value="1"/>
</dbReference>
<comment type="subcellular location">
    <subcellularLocation>
        <location evidence="1">Nucleus</location>
    </subcellularLocation>
</comment>
<dbReference type="PANTHER" id="PTHR22652">
    <property type="entry name" value="NUCLEOPORIN NUP43"/>
    <property type="match status" value="1"/>
</dbReference>
<organism evidence="5">
    <name type="scientific">Corethrella appendiculata</name>
    <dbReference type="NCBI Taxonomy" id="1370023"/>
    <lineage>
        <taxon>Eukaryota</taxon>
        <taxon>Metazoa</taxon>
        <taxon>Ecdysozoa</taxon>
        <taxon>Arthropoda</taxon>
        <taxon>Hexapoda</taxon>
        <taxon>Insecta</taxon>
        <taxon>Pterygota</taxon>
        <taxon>Neoptera</taxon>
        <taxon>Endopterygota</taxon>
        <taxon>Diptera</taxon>
        <taxon>Nematocera</taxon>
        <taxon>Culicoidea</taxon>
        <taxon>Chaoboridae</taxon>
        <taxon>Corethrella</taxon>
    </lineage>
</organism>
<evidence type="ECO:0000256" key="3">
    <source>
        <dbReference type="ARBA" id="ARBA00022737"/>
    </source>
</evidence>
<evidence type="ECO:0000256" key="4">
    <source>
        <dbReference type="ARBA" id="ARBA00023242"/>
    </source>
</evidence>
<protein>
    <submittedName>
        <fullName evidence="5">Putative nucleoporin 43kd</fullName>
    </submittedName>
</protein>